<dbReference type="FunFam" id="1.10.1900.40:FF:000001">
    <property type="entry name" value="Erythrocyte membrane protein 1"/>
    <property type="match status" value="1"/>
</dbReference>
<evidence type="ECO:0000256" key="2">
    <source>
        <dbReference type="SAM" id="MobiDB-lite"/>
    </source>
</evidence>
<dbReference type="InterPro" id="IPR004258">
    <property type="entry name" value="DBL"/>
</dbReference>
<feature type="domain" description="Plasmodium falciparum erythrocyte membrane protein-1 N-terminal segment" evidence="6">
    <location>
        <begin position="25"/>
        <end position="60"/>
    </location>
</feature>
<organism evidence="9 10">
    <name type="scientific">Plasmodium falciparum (isolate Palo Alto / Uganda)</name>
    <dbReference type="NCBI Taxonomy" id="57270"/>
    <lineage>
        <taxon>Eukaryota</taxon>
        <taxon>Sar</taxon>
        <taxon>Alveolata</taxon>
        <taxon>Apicomplexa</taxon>
        <taxon>Aconoidasida</taxon>
        <taxon>Haemosporida</taxon>
        <taxon>Plasmodiidae</taxon>
        <taxon>Plasmodium</taxon>
        <taxon>Plasmodium (Laverania)</taxon>
    </lineage>
</organism>
<dbReference type="GO" id="GO:0016020">
    <property type="term" value="C:membrane"/>
    <property type="evidence" value="ECO:0007669"/>
    <property type="project" value="InterPro"/>
</dbReference>
<dbReference type="Proteomes" id="UP000019103">
    <property type="component" value="Unassembled WGS sequence"/>
</dbReference>
<dbReference type="OMA" id="SGWINEM"/>
<feature type="domain" description="Duffy-antigen binding" evidence="4">
    <location>
        <begin position="852"/>
        <end position="1044"/>
    </location>
</feature>
<evidence type="ECO:0000313" key="10">
    <source>
        <dbReference type="Proteomes" id="UP000019103"/>
    </source>
</evidence>
<dbReference type="Pfam" id="PF22672">
    <property type="entry name" value="DBL_C"/>
    <property type="match status" value="2"/>
</dbReference>
<feature type="compositionally biased region" description="Polar residues" evidence="2">
    <location>
        <begin position="732"/>
        <end position="744"/>
    </location>
</feature>
<feature type="region of interest" description="Disordered" evidence="2">
    <location>
        <begin position="1712"/>
        <end position="1733"/>
    </location>
</feature>
<dbReference type="Pfam" id="PF05424">
    <property type="entry name" value="Duffy_binding"/>
    <property type="match status" value="2"/>
</dbReference>
<dbReference type="Pfam" id="PF15445">
    <property type="entry name" value="ATS"/>
    <property type="match status" value="1"/>
</dbReference>
<dbReference type="Gene3D" id="1.20.1310.20">
    <property type="entry name" value="Duffy-antigen binding domain"/>
    <property type="match status" value="2"/>
</dbReference>
<dbReference type="GO" id="GO:0046789">
    <property type="term" value="F:host cell surface receptor binding"/>
    <property type="evidence" value="ECO:0007669"/>
    <property type="project" value="InterPro"/>
</dbReference>
<dbReference type="Gene3D" id="1.10.1900.40">
    <property type="entry name" value="Acidic terminal segments, variant surface antigen of PfEMP1"/>
    <property type="match status" value="2"/>
</dbReference>
<feature type="domain" description="Duffy-binding-like" evidence="3">
    <location>
        <begin position="1306"/>
        <end position="1446"/>
    </location>
</feature>
<dbReference type="Pfam" id="PF03011">
    <property type="entry name" value="PFEMP"/>
    <property type="match status" value="2"/>
</dbReference>
<dbReference type="FunFam" id="1.20.58.830:FF:000003">
    <property type="entry name" value="Erythrocyte membrane protein 1, PfEMP1"/>
    <property type="match status" value="1"/>
</dbReference>
<feature type="region of interest" description="Disordered" evidence="2">
    <location>
        <begin position="1445"/>
        <end position="1584"/>
    </location>
</feature>
<feature type="domain" description="Cysteine-rich interdomain region 1 gamma" evidence="7">
    <location>
        <begin position="1239"/>
        <end position="1290"/>
    </location>
</feature>
<reference evidence="9 10" key="2">
    <citation type="submission" date="2013-02" db="EMBL/GenBank/DDBJ databases">
        <title>The Genome Sequence of Plasmodium falciparum Palo Alto/Uganda.</title>
        <authorList>
            <consortium name="The Broad Institute Genome Sequencing Platform"/>
            <consortium name="The Broad Institute Genome Sequencing Center for Infectious Disease"/>
            <person name="Neafsey D."/>
            <person name="Cheeseman I."/>
            <person name="Volkman S."/>
            <person name="Adams J."/>
            <person name="Walker B."/>
            <person name="Young S.K."/>
            <person name="Zeng Q."/>
            <person name="Gargeya S."/>
            <person name="Fitzgerald M."/>
            <person name="Haas B."/>
            <person name="Abouelleil A."/>
            <person name="Alvarado L."/>
            <person name="Arachchi H.M."/>
            <person name="Berlin A.M."/>
            <person name="Chapman S.B."/>
            <person name="Dewar J."/>
            <person name="Goldberg J."/>
            <person name="Griggs A."/>
            <person name="Gujja S."/>
            <person name="Hansen M."/>
            <person name="Howarth C."/>
            <person name="Imamovic A."/>
            <person name="Larimer J."/>
            <person name="McCowan C."/>
            <person name="Murphy C."/>
            <person name="Neiman D."/>
            <person name="Pearson M."/>
            <person name="Priest M."/>
            <person name="Roberts A."/>
            <person name="Saif S."/>
            <person name="Shea T."/>
            <person name="Sisk P."/>
            <person name="Sykes S."/>
            <person name="Wortman J."/>
            <person name="Nusbaum C."/>
            <person name="Birren B."/>
        </authorList>
    </citation>
    <scope>NUCLEOTIDE SEQUENCE [LARGE SCALE GENOMIC DNA]</scope>
    <source>
        <strain evidence="9 10">Palo Alto/Uganda</strain>
    </source>
</reference>
<dbReference type="Gene3D" id="1.20.58.830">
    <property type="match status" value="2"/>
</dbReference>
<gene>
    <name evidence="9" type="ORF">PFUGPA_04798</name>
</gene>
<feature type="region of interest" description="Disordered" evidence="2">
    <location>
        <begin position="1"/>
        <end position="28"/>
    </location>
</feature>
<feature type="domain" description="Duffy-binding-like" evidence="8">
    <location>
        <begin position="1048"/>
        <end position="1194"/>
    </location>
</feature>
<dbReference type="InterPro" id="IPR044932">
    <property type="entry name" value="PfEMP1_ATS_sf"/>
</dbReference>
<feature type="domain" description="Duffy-antigen binding" evidence="4">
    <location>
        <begin position="122"/>
        <end position="313"/>
    </location>
</feature>
<feature type="compositionally biased region" description="Basic and acidic residues" evidence="2">
    <location>
        <begin position="761"/>
        <end position="776"/>
    </location>
</feature>
<dbReference type="SUPFAM" id="SSF140924">
    <property type="entry name" value="Duffy binding domain-like"/>
    <property type="match status" value="4"/>
</dbReference>
<dbReference type="Pfam" id="PF18562">
    <property type="entry name" value="CIDR1_gamma"/>
    <property type="match status" value="1"/>
</dbReference>
<dbReference type="InterPro" id="IPR041480">
    <property type="entry name" value="CIDR1_gamma"/>
</dbReference>
<feature type="coiled-coil region" evidence="1">
    <location>
        <begin position="381"/>
        <end position="450"/>
    </location>
</feature>
<dbReference type="InterPro" id="IPR008602">
    <property type="entry name" value="Duffy-antigen-binding"/>
</dbReference>
<evidence type="ECO:0000259" key="5">
    <source>
        <dbReference type="Pfam" id="PF15445"/>
    </source>
</evidence>
<dbReference type="InterPro" id="IPR054595">
    <property type="entry name" value="DBL_C"/>
</dbReference>
<dbReference type="InterPro" id="IPR042202">
    <property type="entry name" value="Duffy-ag-bd_sf"/>
</dbReference>
<evidence type="ECO:0008006" key="11">
    <source>
        <dbReference type="Google" id="ProtNLM"/>
    </source>
</evidence>
<evidence type="ECO:0000259" key="6">
    <source>
        <dbReference type="Pfam" id="PF15447"/>
    </source>
</evidence>
<keyword evidence="1" id="KW-0175">Coiled coil</keyword>
<name>W4ISV2_PLAFP</name>
<reference evidence="9 10" key="1">
    <citation type="submission" date="2013-02" db="EMBL/GenBank/DDBJ databases">
        <title>The Genome Annotation of Plasmodium falciparum Palo Alto/Uganda.</title>
        <authorList>
            <consortium name="The Broad Institute Genome Sequencing Platform"/>
            <consortium name="The Broad Institute Genome Sequencing Center for Infectious Disease"/>
            <person name="Neafsey D."/>
            <person name="Hoffman S."/>
            <person name="Volkman S."/>
            <person name="Rosenthal P."/>
            <person name="Walker B."/>
            <person name="Young S.K."/>
            <person name="Zeng Q."/>
            <person name="Gargeya S."/>
            <person name="Fitzgerald M."/>
            <person name="Haas B."/>
            <person name="Abouelleil A."/>
            <person name="Allen A.W."/>
            <person name="Alvarado L."/>
            <person name="Arachchi H.M."/>
            <person name="Berlin A.M."/>
            <person name="Chapman S.B."/>
            <person name="Gainer-Dewar J."/>
            <person name="Goldberg J."/>
            <person name="Griggs A."/>
            <person name="Gujja S."/>
            <person name="Hansen M."/>
            <person name="Howarth C."/>
            <person name="Imamovic A."/>
            <person name="Ireland A."/>
            <person name="Larimer J."/>
            <person name="McCowan C."/>
            <person name="Murphy C."/>
            <person name="Pearson M."/>
            <person name="Poon T.W."/>
            <person name="Priest M."/>
            <person name="Roberts A."/>
            <person name="Saif S."/>
            <person name="Shea T."/>
            <person name="Sisk P."/>
            <person name="Sykes S."/>
            <person name="Wortman J."/>
            <person name="Nusbaum C."/>
            <person name="Birren B."/>
        </authorList>
    </citation>
    <scope>NUCLEOTIDE SEQUENCE [LARGE SCALE GENOMIC DNA]</scope>
    <source>
        <strain evidence="9 10">Palo Alto/Uganda</strain>
    </source>
</reference>
<dbReference type="InterPro" id="IPR029210">
    <property type="entry name" value="PfEMP1_NTS"/>
</dbReference>
<evidence type="ECO:0000313" key="9">
    <source>
        <dbReference type="EMBL" id="ETW53170.1"/>
    </source>
</evidence>
<dbReference type="Pfam" id="PF15447">
    <property type="entry name" value="NTS"/>
    <property type="match status" value="1"/>
</dbReference>
<feature type="compositionally biased region" description="Basic and acidic residues" evidence="2">
    <location>
        <begin position="1550"/>
        <end position="1561"/>
    </location>
</feature>
<feature type="domain" description="Plasmodium falciparum erythrocyte membrane protein 1 acidic terminal segment" evidence="5">
    <location>
        <begin position="1596"/>
        <end position="1965"/>
    </location>
</feature>
<feature type="domain" description="Duffy-binding-like" evidence="3">
    <location>
        <begin position="595"/>
        <end position="738"/>
    </location>
</feature>
<dbReference type="Gene3D" id="1.20.58.1930">
    <property type="match status" value="2"/>
</dbReference>
<evidence type="ECO:0000259" key="4">
    <source>
        <dbReference type="Pfam" id="PF05424"/>
    </source>
</evidence>
<accession>W4ISV2</accession>
<feature type="compositionally biased region" description="Basic and acidic residues" evidence="2">
    <location>
        <begin position="10"/>
        <end position="28"/>
    </location>
</feature>
<dbReference type="OrthoDB" id="378876at2759"/>
<evidence type="ECO:0000259" key="8">
    <source>
        <dbReference type="Pfam" id="PF22672"/>
    </source>
</evidence>
<evidence type="ECO:0000259" key="7">
    <source>
        <dbReference type="Pfam" id="PF18562"/>
    </source>
</evidence>
<sequence>MARGRGGRGSSKEKEDEPDYSDAKDAKDLLDKIGENVHKKAHRDALQRGKGLHGLLSLAKFEKKPEGPQTPSNPCLLNYQYHTTVTSTVIDPCEHKSEKRFSEVSGGECDDKKIEGNKNNCGACAPYRRLHVCDRNLEQIKTENITTHNLLVDVCMAAQFEGASISGRYPKYQEKYGDSPSQICTMLARSFADIGDIIRGKDLFLGNDEEKKKRDELDDKLKKIFKKIYEGLTTNGAQNYYKDKNGDNFFKLREDWWTANRAKVWYAMTCGAGKHDKYFRDACSGGTNPTHEKCRCVSTDPPTYFDYVPQYLRWFEEWAEDFCRKRKYKLKDAIKNCRGEGGNDKYCDRNGYDCTKTIRGKDILVEGDNCHKCSVACTNFVNWIKNQKKEFEKQKNKYADEIKKADGTKGTTITTANGKTINNWYVKEFYEKLQDKYRSVDKFLQKLNDETTCKDPPQVGTETASKVDFNEKIDKTFDHKEYCDTCPWCEKKIKNEQGKWEDRQDTECGPQNKDKFNKDNTTEIHLLSTDKETSGILEKYKTFCDNTQNDNEIKKWQCHYEKKSVYEEGYDKNYCVQGEGNTFTEGHDFKSYVSFFSGWINEMLDDSIKWREQLKKCINNKKGNKCISGCKRKCDCFKNWVQHMRTEWNQIEKHFDKQGDLEGNMRNITLKWILDLFFMDKIKEAYGEEDSKELMEKINKIDMSLVIRNIENSEDAIKILLVHEEKEAGQCVENNKQETCPSNDTRARGRSENQEPPPVIPRKDFPDEKDKDPVFKDEDEVEEDKDQESEVVEGTVAEVTEVTDTSVNVCKIVETLFSDPTKFSDACGLKYGSKSHVGWNCNSDIFKPENDGACMPPRRQKLYLKKLQTFNGQKPDDLRKAFIECAAIETFFAWYKYKADKKKEKQEENEEALYGIGGEVISTDEELKKDLENGKIPYEFKRQMFYTFGDYKDIFFGKNIGDDVNEVEKNIKNVFPNSDTPNDQDNKNWWKTYGKDIWEGMLCGLSYASGTEKDKDRTQLTTTYNYKTIKNDLEDFATVPQFLRWFDEWGEEFCRKQKIKIDKIKVSCRGKYGGNKCSAEGYDCEITKLTENKIFKNLLCPSCEKECTNYKKWIKNKNYEFNKQNEKYKKEYKNDKNPGDGRNANNNKMLYDKLKKAHNEDNIFFELLNKGQICKNHYENNEINYNALDQTFSRPEYCESCPLFDLKWKGNERNSFSVASCKKIKLIPNIKTHNKEEATVINILVNDNKKKHISPDLKDDYKDCQVLKNLRKQEWNCKYMCNLDVCELKNFENDIDDEKFMSIEVFIKRWLVYFLTDYSKLKEQLNECMNNENNTCIRDCKNFCKCAEQWITKKKNEWQQIKERYLKQYKSENEDVSYHLKSYLLQNPFTKYVKNALNKNETLEQLQESDGCHNSGKYYKTPCEKKDVITIFIDRLTEKIELYNKQPHEETQENCVPLLSNNPYEPEPHPDDENELEDPFSSTSISSRPDFCPDIQPEPEAPQEPAVPAGGKDDTFNGTQEEEEAAKPGQNDTSNQGPEEEIPAPPDGEEVPKEVVPDKEVPVPPQKKTESKKKRPPLKPPTNEYKLTDVLLPTAFPLSVGIAFASLTYLLLKKKTKSTIDLLRIIDIPKGDYDMPTMKSSNRYIPYASHRYKGKTYIYMEGDSDSGHYYEDTTDITSSESEYEELDINDIYVPGSPKYKTLIEVVLEPSKRDISSDKQSDIPPHTQSDMPNGNASINKFTDNEWNKLKQNFISQYLQNIQKDLPNENIIHDNMYKDTQLDDHILYDSMEEKPFITSIHDRDLHNGEEYNYNINFHVPENMSDSTNSMDDPISGENDSYSGIDLINDSLNSDQYVNIYDELLKRKENELFGTNHTKHTTGSKRVAAQTHTDPIINQLNMFHKWLDRHRNMCEQWNQNKKEELLDKLNEEWNKENKNNSNVTDTNGENNITRVLNSDVSIQIDMNSKPI</sequence>
<feature type="compositionally biased region" description="Acidic residues" evidence="2">
    <location>
        <begin position="777"/>
        <end position="789"/>
    </location>
</feature>
<dbReference type="EMBL" id="KI927386">
    <property type="protein sequence ID" value="ETW53170.1"/>
    <property type="molecule type" value="Genomic_DNA"/>
</dbReference>
<evidence type="ECO:0000259" key="3">
    <source>
        <dbReference type="Pfam" id="PF03011"/>
    </source>
</evidence>
<feature type="region of interest" description="Disordered" evidence="2">
    <location>
        <begin position="732"/>
        <end position="789"/>
    </location>
</feature>
<protein>
    <recommendedName>
        <fullName evidence="11">Erythrocyte membrane protein 1</fullName>
    </recommendedName>
</protein>
<evidence type="ECO:0000256" key="1">
    <source>
        <dbReference type="SAM" id="Coils"/>
    </source>
</evidence>
<proteinExistence type="predicted"/>
<feature type="domain" description="Duffy-binding-like" evidence="8">
    <location>
        <begin position="317"/>
        <end position="481"/>
    </location>
</feature>
<dbReference type="InterPro" id="IPR029211">
    <property type="entry name" value="PfEMP1_ATS"/>
</dbReference>
<dbReference type="FunFam" id="1.20.1310.20:FF:000001">
    <property type="entry name" value="Erythrocyte membrane protein 1, PfEMP1"/>
    <property type="match status" value="1"/>
</dbReference>